<proteinExistence type="predicted"/>
<dbReference type="EMBL" id="JAYJLD010000027">
    <property type="protein sequence ID" value="MEB3103047.1"/>
    <property type="molecule type" value="Genomic_DNA"/>
</dbReference>
<evidence type="ECO:0000313" key="2">
    <source>
        <dbReference type="Proteomes" id="UP001310386"/>
    </source>
</evidence>
<dbReference type="InterPro" id="IPR056084">
    <property type="entry name" value="DUF7667"/>
</dbReference>
<comment type="caution">
    <text evidence="1">The sequence shown here is derived from an EMBL/GenBank/DDBJ whole genome shotgun (WGS) entry which is preliminary data.</text>
</comment>
<reference evidence="1" key="1">
    <citation type="submission" date="2023-12" db="EMBL/GenBank/DDBJ databases">
        <title>Fervidustalea candida gen. nov., sp. nov., a novel member of the family Paenibacillaceae isolated from a geothermal area.</title>
        <authorList>
            <person name="Li W.-J."/>
            <person name="Jiao J.-Y."/>
            <person name="Chen Y."/>
        </authorList>
    </citation>
    <scope>NUCLEOTIDE SEQUENCE</scope>
    <source>
        <strain evidence="1">SYSU GA230002</strain>
    </source>
</reference>
<gene>
    <name evidence="1" type="ORF">VF724_15430</name>
</gene>
<name>A0ABU5ZKJ9_9BACL</name>
<sequence length="83" mass="9570">MIAIHPVHRRLDELQIKVDRLGGYHKLSLDEQRELAQCLKVNADIVRKLDELKQLSFIAHVAGDVDWGLELASRIEEIEVKMI</sequence>
<organism evidence="1 2">
    <name type="scientific">Ferviditalea candida</name>
    <dbReference type="NCBI Taxonomy" id="3108399"/>
    <lineage>
        <taxon>Bacteria</taxon>
        <taxon>Bacillati</taxon>
        <taxon>Bacillota</taxon>
        <taxon>Bacilli</taxon>
        <taxon>Bacillales</taxon>
        <taxon>Paenibacillaceae</taxon>
        <taxon>Ferviditalea</taxon>
    </lineage>
</organism>
<dbReference type="RefSeq" id="WP_371755174.1">
    <property type="nucleotide sequence ID" value="NZ_JAYJLD010000027.1"/>
</dbReference>
<protein>
    <submittedName>
        <fullName evidence="1">Uncharacterized protein</fullName>
    </submittedName>
</protein>
<dbReference type="Proteomes" id="UP001310386">
    <property type="component" value="Unassembled WGS sequence"/>
</dbReference>
<keyword evidence="2" id="KW-1185">Reference proteome</keyword>
<evidence type="ECO:0000313" key="1">
    <source>
        <dbReference type="EMBL" id="MEB3103047.1"/>
    </source>
</evidence>
<dbReference type="Pfam" id="PF24704">
    <property type="entry name" value="DUF7667"/>
    <property type="match status" value="1"/>
</dbReference>
<accession>A0ABU5ZKJ9</accession>